<sequence>MDAHSLDTDACGVSRCLPRTERGFPEDGGLSSRPPGRRLRRQQLERQRGRLVLGARKGLSLKSRARRCAPAATPDPLLRRRPSQ</sequence>
<gene>
    <name evidence="2" type="ORF">AAFF_G00320300</name>
</gene>
<proteinExistence type="predicted"/>
<dbReference type="AlphaFoldDB" id="A0AAD7R796"/>
<accession>A0AAD7R796</accession>
<feature type="region of interest" description="Disordered" evidence="1">
    <location>
        <begin position="17"/>
        <end position="84"/>
    </location>
</feature>
<reference evidence="2" key="1">
    <citation type="journal article" date="2023" name="Science">
        <title>Genome structures resolve the early diversification of teleost fishes.</title>
        <authorList>
            <person name="Parey E."/>
            <person name="Louis A."/>
            <person name="Montfort J."/>
            <person name="Bouchez O."/>
            <person name="Roques C."/>
            <person name="Iampietro C."/>
            <person name="Lluch J."/>
            <person name="Castinel A."/>
            <person name="Donnadieu C."/>
            <person name="Desvignes T."/>
            <person name="Floi Bucao C."/>
            <person name="Jouanno E."/>
            <person name="Wen M."/>
            <person name="Mejri S."/>
            <person name="Dirks R."/>
            <person name="Jansen H."/>
            <person name="Henkel C."/>
            <person name="Chen W.J."/>
            <person name="Zahm M."/>
            <person name="Cabau C."/>
            <person name="Klopp C."/>
            <person name="Thompson A.W."/>
            <person name="Robinson-Rechavi M."/>
            <person name="Braasch I."/>
            <person name="Lecointre G."/>
            <person name="Bobe J."/>
            <person name="Postlethwait J.H."/>
            <person name="Berthelot C."/>
            <person name="Roest Crollius H."/>
            <person name="Guiguen Y."/>
        </authorList>
    </citation>
    <scope>NUCLEOTIDE SEQUENCE</scope>
    <source>
        <strain evidence="2">NC1722</strain>
    </source>
</reference>
<dbReference type="EMBL" id="JAINUG010000481">
    <property type="protein sequence ID" value="KAJ8367379.1"/>
    <property type="molecule type" value="Genomic_DNA"/>
</dbReference>
<name>A0AAD7R796_9TELE</name>
<evidence type="ECO:0000256" key="1">
    <source>
        <dbReference type="SAM" id="MobiDB-lite"/>
    </source>
</evidence>
<evidence type="ECO:0000313" key="2">
    <source>
        <dbReference type="EMBL" id="KAJ8367379.1"/>
    </source>
</evidence>
<protein>
    <submittedName>
        <fullName evidence="2">Uncharacterized protein</fullName>
    </submittedName>
</protein>
<organism evidence="2 3">
    <name type="scientific">Aldrovandia affinis</name>
    <dbReference type="NCBI Taxonomy" id="143900"/>
    <lineage>
        <taxon>Eukaryota</taxon>
        <taxon>Metazoa</taxon>
        <taxon>Chordata</taxon>
        <taxon>Craniata</taxon>
        <taxon>Vertebrata</taxon>
        <taxon>Euteleostomi</taxon>
        <taxon>Actinopterygii</taxon>
        <taxon>Neopterygii</taxon>
        <taxon>Teleostei</taxon>
        <taxon>Notacanthiformes</taxon>
        <taxon>Halosauridae</taxon>
        <taxon>Aldrovandia</taxon>
    </lineage>
</organism>
<comment type="caution">
    <text evidence="2">The sequence shown here is derived from an EMBL/GenBank/DDBJ whole genome shotgun (WGS) entry which is preliminary data.</text>
</comment>
<dbReference type="Proteomes" id="UP001221898">
    <property type="component" value="Unassembled WGS sequence"/>
</dbReference>
<evidence type="ECO:0000313" key="3">
    <source>
        <dbReference type="Proteomes" id="UP001221898"/>
    </source>
</evidence>
<keyword evidence="3" id="KW-1185">Reference proteome</keyword>